<dbReference type="NCBIfam" id="TIGR03998">
    <property type="entry name" value="thiol_BshC"/>
    <property type="match status" value="1"/>
</dbReference>
<gene>
    <name evidence="2 5" type="primary">bshC</name>
    <name evidence="5" type="ORF">OEV98_01360</name>
</gene>
<sequence>MEMLQLNIEPSNSLVKQYITNEDVSYFHYSFRSVEDDKKRYSELMERVFPRSLLVEHIRSFMKPYSLTEEIEASLAKLEQPNSVVVVGGQQAGLLTGPLYSIHKMLSIIVLAKEKEKTLGVPVVPIFWIAGEDHDIFEVNHVYTVEDNRFKKKAFHQRSITDKQMVSKVKLDKEKLHDWYLDVVATFGETKFSKQIIQLLDEALSVSDTYTQFFTYITNQLFKHYGLLMVDSADPLLRKIESEYFVALIENSERITDALLKQQHFIQSNGHSLAIVSEEQSIQLFYEKDGERTLLHYNKAEQRVFGKGVSFTKAELIQIAKENPELLSNNVVTRPIMQEMLFPTIAFIAGPGEIAYWAELKGCFELLDLKMPPIVPRLNISLLERNVEADLQELGISIDHAIVNGVQYEKAKKIDELKDQQLETFINQIRSDITEKYQLAATKVVNFDKSLEPIVQKNSQYVLSQLDYLQNKVEGTVKQKHEILLRKFDRIEQSLHPLNGLQERCWNIFYFFNRYGFDILDELVKLPFEVNGKHYVVKL</sequence>
<dbReference type="PIRSF" id="PIRSF012535">
    <property type="entry name" value="UCP012535"/>
    <property type="match status" value="1"/>
</dbReference>
<dbReference type="Pfam" id="PF10079">
    <property type="entry name" value="Rossmann-like_BshC"/>
    <property type="match status" value="1"/>
</dbReference>
<dbReference type="Proteomes" id="UP001209318">
    <property type="component" value="Unassembled WGS sequence"/>
</dbReference>
<dbReference type="InterPro" id="IPR055398">
    <property type="entry name" value="Rossmann-like_BshC"/>
</dbReference>
<keyword evidence="6" id="KW-1185">Reference proteome</keyword>
<evidence type="ECO:0000313" key="6">
    <source>
        <dbReference type="Proteomes" id="UP001209318"/>
    </source>
</evidence>
<dbReference type="RefSeq" id="WP_263071344.1">
    <property type="nucleotide sequence ID" value="NZ_JAOUSF010000001.1"/>
</dbReference>
<organism evidence="5 6">
    <name type="scientific">Perspicuibacillus lycopersici</name>
    <dbReference type="NCBI Taxonomy" id="1325689"/>
    <lineage>
        <taxon>Bacteria</taxon>
        <taxon>Bacillati</taxon>
        <taxon>Bacillota</taxon>
        <taxon>Bacilli</taxon>
        <taxon>Bacillales</taxon>
        <taxon>Bacillaceae</taxon>
        <taxon>Perspicuibacillus</taxon>
    </lineage>
</organism>
<evidence type="ECO:0000256" key="1">
    <source>
        <dbReference type="ARBA" id="ARBA00022598"/>
    </source>
</evidence>
<comment type="function">
    <text evidence="2">Involved in bacillithiol (BSH) biosynthesis. May catalyze the last step of the pathway, the addition of cysteine to glucosamine malate (GlcN-Mal) to generate BSH.</text>
</comment>
<keyword evidence="1 2" id="KW-0436">Ligase</keyword>
<proteinExistence type="inferred from homology"/>
<dbReference type="Pfam" id="PF24850">
    <property type="entry name" value="CC_BshC"/>
    <property type="match status" value="1"/>
</dbReference>
<evidence type="ECO:0000259" key="4">
    <source>
        <dbReference type="Pfam" id="PF24850"/>
    </source>
</evidence>
<dbReference type="InterPro" id="IPR055399">
    <property type="entry name" value="CC_BshC"/>
</dbReference>
<dbReference type="EMBL" id="JAOUSF010000001">
    <property type="protein sequence ID" value="MCU9612207.1"/>
    <property type="molecule type" value="Genomic_DNA"/>
</dbReference>
<comment type="caution">
    <text evidence="5">The sequence shown here is derived from an EMBL/GenBank/DDBJ whole genome shotgun (WGS) entry which is preliminary data.</text>
</comment>
<dbReference type="GO" id="GO:0016874">
    <property type="term" value="F:ligase activity"/>
    <property type="evidence" value="ECO:0007669"/>
    <property type="project" value="UniProtKB-UniRule"/>
</dbReference>
<feature type="domain" description="Bacillithiol biosynthesis BshC C-terminal coiled-coil" evidence="4">
    <location>
        <begin position="382"/>
        <end position="539"/>
    </location>
</feature>
<evidence type="ECO:0000313" key="5">
    <source>
        <dbReference type="EMBL" id="MCU9612207.1"/>
    </source>
</evidence>
<reference evidence="5" key="1">
    <citation type="submission" date="2022-10" db="EMBL/GenBank/DDBJ databases">
        <title>Description of Fervidibacillus gen. nov. in the family Fervidibacillaceae fam. nov. with two species, Fervidibacillus albus sp. nov., and Fervidibacillus halotolerans sp. nov., isolated from tidal flat sediments.</title>
        <authorList>
            <person name="Kwon K.K."/>
            <person name="Yang S.-H."/>
        </authorList>
    </citation>
    <scope>NUCLEOTIDE SEQUENCE</scope>
    <source>
        <strain evidence="5">JCM 19140</strain>
    </source>
</reference>
<protein>
    <recommendedName>
        <fullName evidence="2">Putative cysteine ligase BshC</fullName>
        <ecNumber evidence="2">6.-.-.-</ecNumber>
    </recommendedName>
</protein>
<comment type="similarity">
    <text evidence="2">Belongs to the BshC family.</text>
</comment>
<name>A0AAE3LM00_9BACI</name>
<dbReference type="HAMAP" id="MF_01867">
    <property type="entry name" value="BshC"/>
    <property type="match status" value="1"/>
</dbReference>
<dbReference type="InterPro" id="IPR011199">
    <property type="entry name" value="Bacillithiol_biosynth_BshC"/>
</dbReference>
<evidence type="ECO:0000256" key="2">
    <source>
        <dbReference type="HAMAP-Rule" id="MF_01867"/>
    </source>
</evidence>
<feature type="domain" description="Bacillithiol biosynthesis BshC N-terminal Rossmann-like" evidence="3">
    <location>
        <begin position="1"/>
        <end position="378"/>
    </location>
</feature>
<accession>A0AAE3LM00</accession>
<evidence type="ECO:0000259" key="3">
    <source>
        <dbReference type="Pfam" id="PF10079"/>
    </source>
</evidence>
<dbReference type="EC" id="6.-.-.-" evidence="2"/>
<dbReference type="AlphaFoldDB" id="A0AAE3LM00"/>